<accession>A0A0H4PFH3</accession>
<organism evidence="1 2">
    <name type="scientific">Cyclobacterium amurskyense</name>
    <dbReference type="NCBI Taxonomy" id="320787"/>
    <lineage>
        <taxon>Bacteria</taxon>
        <taxon>Pseudomonadati</taxon>
        <taxon>Bacteroidota</taxon>
        <taxon>Cytophagia</taxon>
        <taxon>Cytophagales</taxon>
        <taxon>Cyclobacteriaceae</taxon>
        <taxon>Cyclobacterium</taxon>
    </lineage>
</organism>
<dbReference type="Proteomes" id="UP000036520">
    <property type="component" value="Chromosome"/>
</dbReference>
<sequence>MKTLTLFATLVFLILFNLSGNSQQVKSLECLDKQQSEFVAVVVEKFNDQLLKHYGEIDYKMFLIDRSSMSLPPDFFVTSGLAEFLNDNRNKPFFQDIWKNNDGAYELIHESKYFECLKSVCESETLCEVLSAMDQFREVSRGLIAGAIASELPDEQYSNKNVRIFIAINLYAELSINLFDRFKNQVNI</sequence>
<dbReference type="STRING" id="320787.CA2015_2157"/>
<keyword evidence="2" id="KW-1185">Reference proteome</keyword>
<name>A0A0H4PFH3_9BACT</name>
<gene>
    <name evidence="1" type="ORF">CA2015_2157</name>
</gene>
<reference evidence="1 2" key="1">
    <citation type="submission" date="2015-07" db="EMBL/GenBank/DDBJ databases">
        <authorList>
            <person name="Kim K.M."/>
        </authorList>
    </citation>
    <scope>NUCLEOTIDE SEQUENCE [LARGE SCALE GENOMIC DNA]</scope>
    <source>
        <strain evidence="1 2">KCTC 12363</strain>
    </source>
</reference>
<protein>
    <submittedName>
        <fullName evidence="1">Uncharacterized protein</fullName>
    </submittedName>
</protein>
<dbReference type="RefSeq" id="WP_048641897.1">
    <property type="nucleotide sequence ID" value="NZ_CAXBGM010000005.1"/>
</dbReference>
<dbReference type="AlphaFoldDB" id="A0A0H4PFH3"/>
<evidence type="ECO:0000313" key="2">
    <source>
        <dbReference type="Proteomes" id="UP000036520"/>
    </source>
</evidence>
<dbReference type="EMBL" id="CP012040">
    <property type="protein sequence ID" value="AKP51578.1"/>
    <property type="molecule type" value="Genomic_DNA"/>
</dbReference>
<proteinExistence type="predicted"/>
<evidence type="ECO:0000313" key="1">
    <source>
        <dbReference type="EMBL" id="AKP51578.1"/>
    </source>
</evidence>
<dbReference type="KEGG" id="camu:CA2015_2157"/>